<dbReference type="FunFam" id="3.20.20.450:FF:000001">
    <property type="entry name" value="Cyclic di-GMP phosphodiesterase yahA"/>
    <property type="match status" value="1"/>
</dbReference>
<protein>
    <submittedName>
        <fullName evidence="5">Diguanylate cyclase/phosphodiesterase with PAS/PAC and GAF sensor(S)</fullName>
    </submittedName>
</protein>
<reference evidence="5" key="2">
    <citation type="submission" date="2006-05" db="EMBL/GenBank/DDBJ databases">
        <title>Sequencing of the draft genome and assembly of Desulfuromonas acetoxidans DSM 684.</title>
        <authorList>
            <consortium name="US DOE Joint Genome Institute (JGI-PGF)"/>
            <person name="Copeland A."/>
            <person name="Lucas S."/>
            <person name="Lapidus A."/>
            <person name="Barry K."/>
            <person name="Detter J.C."/>
            <person name="Glavina del Rio T."/>
            <person name="Hammon N."/>
            <person name="Israni S."/>
            <person name="Dalin E."/>
            <person name="Tice H."/>
            <person name="Bruce D."/>
            <person name="Pitluck S."/>
            <person name="Richardson P."/>
        </authorList>
    </citation>
    <scope>NUCLEOTIDE SEQUENCE [LARGE SCALE GENOMIC DNA]</scope>
    <source>
        <strain evidence="5">DSM 684</strain>
    </source>
</reference>
<sequence length="888" mass="99825">MAGNGSNNQDVVYEELYHDLMGLVGEPFFRALTTKLARLSGADYAFIGEYTDDQRDRVRTVAVYADGNNIDNLEFELENTPCAVVVREGLQRYPHNVLKLFPLDHLAIELKVESYIGLPLVDSKGEVMGPLAVFSRRPLGDIEMAETALHLFAMRAAAELERIKIERQRDEELHFLQSLLDAIPNPVFYKDLDSRYLGCNRSYEDLLRKSRQDIIGHRAADVMPPLRAVVAIREDNKVYDSALSRTYESTIEEPDHGTMQVLFNKAPFFDQDGELAGLVGTIQDISSLREMQSAMQSLVESTVGFTGSNCYRRVAQQLCQWFDADCAIVGRIQEEGKVLSLATIQDGVSMPSYSFNLSDTPCEKVVDEGMCLMSEGVMEHYPNCSLVTQMHAEGYVGTPIRDHNGEVLGVLSVLSRGKIKSLERAKDVLAIMAARVSAEIEREISEQRLRDNEDHLEYLVYHDVLTDLPNRQLFRDRLQHAISMASLGQHQVGVLFIDLDHFKKINDSLGHEVGDRLLCEVARRLRLCIGGLDTVARLSGDEFAIILDQLNNIENVILIAQEVNRRLAEMMVVEGYKLFLTASIGISLYPGDGKDVVSLLKCADAAMFKAKELGRDNYRFYTAGLNERASELLALEGALRQAVDKNHLVVYFQPQVELASRRIIGAEALVRWQHPENGMISPVDFIPMAEETGLIVSIGEWVLRQSCLQARQWQVAGYPPMRISVNMSARQFRQKDLVPMVRRILQETGLSPEYLDLEITESILMNDVDGAVERLVELHSLGIQLSIDDFGTGYSSLAYLKKFPIQYLKIDRSFVRDVIIDPNDAAIATAVIDLARNMNLNVIAEGIEQQDQHQFLLDRGCGYGQGYLFSRPIPAHEFEQLLVRQQGV</sequence>
<dbReference type="SUPFAM" id="SSF141868">
    <property type="entry name" value="EAL domain-like"/>
    <property type="match status" value="1"/>
</dbReference>
<evidence type="ECO:0000259" key="1">
    <source>
        <dbReference type="PROSITE" id="PS50112"/>
    </source>
</evidence>
<dbReference type="PROSITE" id="PS50113">
    <property type="entry name" value="PAC"/>
    <property type="match status" value="1"/>
</dbReference>
<dbReference type="SMART" id="SM00091">
    <property type="entry name" value="PAS"/>
    <property type="match status" value="1"/>
</dbReference>
<dbReference type="Pfam" id="PF08448">
    <property type="entry name" value="PAS_4"/>
    <property type="match status" value="1"/>
</dbReference>
<dbReference type="InterPro" id="IPR000160">
    <property type="entry name" value="GGDEF_dom"/>
</dbReference>
<evidence type="ECO:0000313" key="5">
    <source>
        <dbReference type="EMBL" id="EAT14863.1"/>
    </source>
</evidence>
<dbReference type="InterPro" id="IPR000014">
    <property type="entry name" value="PAS"/>
</dbReference>
<dbReference type="SMART" id="SM00267">
    <property type="entry name" value="GGDEF"/>
    <property type="match status" value="1"/>
</dbReference>
<dbReference type="SMART" id="SM00065">
    <property type="entry name" value="GAF"/>
    <property type="match status" value="2"/>
</dbReference>
<dbReference type="PANTHER" id="PTHR44757">
    <property type="entry name" value="DIGUANYLATE CYCLASE DGCP"/>
    <property type="match status" value="1"/>
</dbReference>
<dbReference type="InterPro" id="IPR029016">
    <property type="entry name" value="GAF-like_dom_sf"/>
</dbReference>
<dbReference type="PROSITE" id="PS50887">
    <property type="entry name" value="GGDEF"/>
    <property type="match status" value="1"/>
</dbReference>
<feature type="domain" description="EAL" evidence="3">
    <location>
        <begin position="632"/>
        <end position="886"/>
    </location>
</feature>
<name>Q1JXC9_DESA6</name>
<dbReference type="InterPro" id="IPR035919">
    <property type="entry name" value="EAL_sf"/>
</dbReference>
<dbReference type="PANTHER" id="PTHR44757:SF2">
    <property type="entry name" value="BIOFILM ARCHITECTURE MAINTENANCE PROTEIN MBAA"/>
    <property type="match status" value="1"/>
</dbReference>
<evidence type="ECO:0000259" key="3">
    <source>
        <dbReference type="PROSITE" id="PS50883"/>
    </source>
</evidence>
<evidence type="ECO:0000313" key="6">
    <source>
        <dbReference type="Proteomes" id="UP000005695"/>
    </source>
</evidence>
<dbReference type="CDD" id="cd01948">
    <property type="entry name" value="EAL"/>
    <property type="match status" value="1"/>
</dbReference>
<dbReference type="InterPro" id="IPR013656">
    <property type="entry name" value="PAS_4"/>
</dbReference>
<dbReference type="Gene3D" id="3.20.20.450">
    <property type="entry name" value="EAL domain"/>
    <property type="match status" value="1"/>
</dbReference>
<dbReference type="InterPro" id="IPR000700">
    <property type="entry name" value="PAS-assoc_C"/>
</dbReference>
<dbReference type="NCBIfam" id="TIGR00229">
    <property type="entry name" value="sensory_box"/>
    <property type="match status" value="1"/>
</dbReference>
<accession>Q1JXC9</accession>
<dbReference type="SMART" id="SM00052">
    <property type="entry name" value="EAL"/>
    <property type="match status" value="1"/>
</dbReference>
<gene>
    <name evidence="5" type="ORF">Dace_0872</name>
</gene>
<feature type="domain" description="PAS" evidence="1">
    <location>
        <begin position="172"/>
        <end position="225"/>
    </location>
</feature>
<dbReference type="InterPro" id="IPR003018">
    <property type="entry name" value="GAF"/>
</dbReference>
<proteinExistence type="predicted"/>
<keyword evidence="6" id="KW-1185">Reference proteome</keyword>
<dbReference type="Gene3D" id="3.30.70.270">
    <property type="match status" value="1"/>
</dbReference>
<evidence type="ECO:0000259" key="4">
    <source>
        <dbReference type="PROSITE" id="PS50887"/>
    </source>
</evidence>
<dbReference type="Gene3D" id="3.30.450.40">
    <property type="match status" value="2"/>
</dbReference>
<dbReference type="InterPro" id="IPR001633">
    <property type="entry name" value="EAL_dom"/>
</dbReference>
<dbReference type="InterPro" id="IPR029787">
    <property type="entry name" value="Nucleotide_cyclase"/>
</dbReference>
<reference evidence="5" key="1">
    <citation type="submission" date="2006-05" db="EMBL/GenBank/DDBJ databases">
        <title>Annotation of the draft genome assembly of Desulfuromonas acetoxidans DSM 684.</title>
        <authorList>
            <consortium name="US DOE Joint Genome Institute (JGI-ORNL)"/>
            <person name="Larimer F."/>
            <person name="Land M."/>
            <person name="Hauser L."/>
        </authorList>
    </citation>
    <scope>NUCLEOTIDE SEQUENCE [LARGE SCALE GENOMIC DNA]</scope>
    <source>
        <strain evidence="5">DSM 684</strain>
    </source>
</reference>
<dbReference type="Gene3D" id="3.30.450.20">
    <property type="entry name" value="PAS domain"/>
    <property type="match status" value="1"/>
</dbReference>
<comment type="caution">
    <text evidence="5">The sequence shown here is derived from an EMBL/GenBank/DDBJ whole genome shotgun (WGS) entry which is preliminary data.</text>
</comment>
<dbReference type="PROSITE" id="PS50112">
    <property type="entry name" value="PAS"/>
    <property type="match status" value="1"/>
</dbReference>
<organism evidence="5 6">
    <name type="scientific">Desulfuromonas acetoxidans (strain DSM 684 / 11070)</name>
    <dbReference type="NCBI Taxonomy" id="281689"/>
    <lineage>
        <taxon>Bacteria</taxon>
        <taxon>Pseudomonadati</taxon>
        <taxon>Thermodesulfobacteriota</taxon>
        <taxon>Desulfuromonadia</taxon>
        <taxon>Desulfuromonadales</taxon>
        <taxon>Desulfuromonadaceae</taxon>
        <taxon>Desulfuromonas</taxon>
    </lineage>
</organism>
<feature type="domain" description="PAC" evidence="2">
    <location>
        <begin position="245"/>
        <end position="297"/>
    </location>
</feature>
<evidence type="ECO:0000259" key="2">
    <source>
        <dbReference type="PROSITE" id="PS50113"/>
    </source>
</evidence>
<dbReference type="SUPFAM" id="SSF55073">
    <property type="entry name" value="Nucleotide cyclase"/>
    <property type="match status" value="1"/>
</dbReference>
<dbReference type="Pfam" id="PF00990">
    <property type="entry name" value="GGDEF"/>
    <property type="match status" value="1"/>
</dbReference>
<dbReference type="Pfam" id="PF13185">
    <property type="entry name" value="GAF_2"/>
    <property type="match status" value="2"/>
</dbReference>
<dbReference type="CDD" id="cd01949">
    <property type="entry name" value="GGDEF"/>
    <property type="match status" value="1"/>
</dbReference>
<dbReference type="SUPFAM" id="SSF55781">
    <property type="entry name" value="GAF domain-like"/>
    <property type="match status" value="2"/>
</dbReference>
<dbReference type="SUPFAM" id="SSF55785">
    <property type="entry name" value="PYP-like sensor domain (PAS domain)"/>
    <property type="match status" value="1"/>
</dbReference>
<dbReference type="InterPro" id="IPR052155">
    <property type="entry name" value="Biofilm_reg_signaling"/>
</dbReference>
<dbReference type="OrthoDB" id="9777298at2"/>
<dbReference type="Proteomes" id="UP000005695">
    <property type="component" value="Unassembled WGS sequence"/>
</dbReference>
<dbReference type="NCBIfam" id="TIGR00254">
    <property type="entry name" value="GGDEF"/>
    <property type="match status" value="1"/>
</dbReference>
<dbReference type="EMBL" id="AAEW02000016">
    <property type="protein sequence ID" value="EAT14863.1"/>
    <property type="molecule type" value="Genomic_DNA"/>
</dbReference>
<dbReference type="PROSITE" id="PS50883">
    <property type="entry name" value="EAL"/>
    <property type="match status" value="1"/>
</dbReference>
<dbReference type="Pfam" id="PF00563">
    <property type="entry name" value="EAL"/>
    <property type="match status" value="1"/>
</dbReference>
<feature type="domain" description="GGDEF" evidence="4">
    <location>
        <begin position="490"/>
        <end position="623"/>
    </location>
</feature>
<dbReference type="RefSeq" id="WP_006001951.1">
    <property type="nucleotide sequence ID" value="NZ_AAEW02000016.1"/>
</dbReference>
<dbReference type="AlphaFoldDB" id="Q1JXC9"/>
<dbReference type="CDD" id="cd00130">
    <property type="entry name" value="PAS"/>
    <property type="match status" value="1"/>
</dbReference>
<dbReference type="InterPro" id="IPR043128">
    <property type="entry name" value="Rev_trsase/Diguanyl_cyclase"/>
</dbReference>
<dbReference type="InterPro" id="IPR035965">
    <property type="entry name" value="PAS-like_dom_sf"/>
</dbReference>